<keyword evidence="2" id="KW-0325">Glycoprotein</keyword>
<evidence type="ECO:0000313" key="5">
    <source>
        <dbReference type="EMBL" id="KAF2859645.1"/>
    </source>
</evidence>
<dbReference type="PANTHER" id="PTHR20963">
    <property type="entry name" value="MULTIPLE INOSITOL POLYPHOSPHATE PHOSPHATASE-RELATED"/>
    <property type="match status" value="1"/>
</dbReference>
<dbReference type="GO" id="GO:0009277">
    <property type="term" value="C:fungal-type cell wall"/>
    <property type="evidence" value="ECO:0007669"/>
    <property type="project" value="TreeGrafter"/>
</dbReference>
<evidence type="ECO:0000256" key="2">
    <source>
        <dbReference type="ARBA" id="ARBA00023180"/>
    </source>
</evidence>
<keyword evidence="1" id="KW-0378">Hydrolase</keyword>
<feature type="disulfide bond" evidence="4">
    <location>
        <begin position="396"/>
        <end position="404"/>
    </location>
</feature>
<dbReference type="GO" id="GO:0003993">
    <property type="term" value="F:acid phosphatase activity"/>
    <property type="evidence" value="ECO:0007669"/>
    <property type="project" value="TreeGrafter"/>
</dbReference>
<feature type="disulfide bond" evidence="4">
    <location>
        <begin position="25"/>
        <end position="354"/>
    </location>
</feature>
<protein>
    <submittedName>
        <fullName evidence="5">Phosphoglycerate mutase-like protein</fullName>
    </submittedName>
</protein>
<evidence type="ECO:0000256" key="1">
    <source>
        <dbReference type="ARBA" id="ARBA00022801"/>
    </source>
</evidence>
<dbReference type="CDD" id="cd07061">
    <property type="entry name" value="HP_HAP_like"/>
    <property type="match status" value="1"/>
</dbReference>
<name>A0A6A7BY74_9PEZI</name>
<keyword evidence="6" id="KW-1185">Reference proteome</keyword>
<evidence type="ECO:0000256" key="3">
    <source>
        <dbReference type="PIRSR" id="PIRSR000894-1"/>
    </source>
</evidence>
<dbReference type="Pfam" id="PF00328">
    <property type="entry name" value="His_Phos_2"/>
    <property type="match status" value="1"/>
</dbReference>
<accession>A0A6A7BY74</accession>
<proteinExistence type="predicted"/>
<feature type="disulfide bond" evidence="4">
    <location>
        <begin position="230"/>
        <end position="243"/>
    </location>
</feature>
<dbReference type="Gene3D" id="3.40.50.1240">
    <property type="entry name" value="Phosphoglycerate mutase-like"/>
    <property type="match status" value="1"/>
</dbReference>
<dbReference type="Proteomes" id="UP000799421">
    <property type="component" value="Unassembled WGS sequence"/>
</dbReference>
<dbReference type="InterPro" id="IPR016274">
    <property type="entry name" value="Histidine_acid_Pase_euk"/>
</dbReference>
<feature type="active site" description="Proton donor" evidence="3">
    <location>
        <position position="305"/>
    </location>
</feature>
<keyword evidence="4" id="KW-1015">Disulfide bond</keyword>
<dbReference type="PANTHER" id="PTHR20963:SF18">
    <property type="entry name" value="ACID PHOSPHATASE PHO11-RELATED"/>
    <property type="match status" value="1"/>
</dbReference>
<evidence type="ECO:0000256" key="4">
    <source>
        <dbReference type="PIRSR" id="PIRSR000894-2"/>
    </source>
</evidence>
<reference evidence="5" key="1">
    <citation type="journal article" date="2020" name="Stud. Mycol.">
        <title>101 Dothideomycetes genomes: a test case for predicting lifestyles and emergence of pathogens.</title>
        <authorList>
            <person name="Haridas S."/>
            <person name="Albert R."/>
            <person name="Binder M."/>
            <person name="Bloem J."/>
            <person name="Labutti K."/>
            <person name="Salamov A."/>
            <person name="Andreopoulos B."/>
            <person name="Baker S."/>
            <person name="Barry K."/>
            <person name="Bills G."/>
            <person name="Bluhm B."/>
            <person name="Cannon C."/>
            <person name="Castanera R."/>
            <person name="Culley D."/>
            <person name="Daum C."/>
            <person name="Ezra D."/>
            <person name="Gonzalez J."/>
            <person name="Henrissat B."/>
            <person name="Kuo A."/>
            <person name="Liang C."/>
            <person name="Lipzen A."/>
            <person name="Lutzoni F."/>
            <person name="Magnuson J."/>
            <person name="Mondo S."/>
            <person name="Nolan M."/>
            <person name="Ohm R."/>
            <person name="Pangilinan J."/>
            <person name="Park H.-J."/>
            <person name="Ramirez L."/>
            <person name="Alfaro M."/>
            <person name="Sun H."/>
            <person name="Tritt A."/>
            <person name="Yoshinaga Y."/>
            <person name="Zwiers L.-H."/>
            <person name="Turgeon B."/>
            <person name="Goodwin S."/>
            <person name="Spatafora J."/>
            <person name="Crous P."/>
            <person name="Grigoriev I."/>
        </authorList>
    </citation>
    <scope>NUCLEOTIDE SEQUENCE</scope>
    <source>
        <strain evidence="5">CBS 480.64</strain>
    </source>
</reference>
<dbReference type="AlphaFoldDB" id="A0A6A7BY74"/>
<dbReference type="OrthoDB" id="6509975at2759"/>
<sequence>MGGNSPWIPKVRNVPGYDTDPPEHCLVDQVHMMSRHAERYPTNSSGIRMLQLYQHIAHSNVTFQGSLSFLNKWDFFMNEPAKRFENLVATGPNAGTLEAFATGVKLRTRYEALLWEAIAKNATRLWAGDSNRVIETAKYFSAGFYGIDWERISDLKIIPETADQGGNTLTPGRTCRKYRDNEDDYGHDYGVRMLYKWREEYLPPIVRRLAKENPQIVFTQAEVYSMQEICGFESLAKGKSDWCDVFTHKEWEQFEYARDLLHYYRSGEGNPFGVVMGSLWLNSTAYLLEKGPEEAGPLFFSFVHDGDIVPFLAALDLFPQPTPLESSHILENRTWRTSDIVPMGGRVILERLACPYQECWDHGEFGYPNHVFCNPPSQDVFIRVNVNDAIVPIPWCEHGPGGSCPLSEFLQRVRERVMGMDFLKTCGLSQDMKDRIEFLHQ</sequence>
<dbReference type="EMBL" id="MU005990">
    <property type="protein sequence ID" value="KAF2859645.1"/>
    <property type="molecule type" value="Genomic_DNA"/>
</dbReference>
<dbReference type="SUPFAM" id="SSF53254">
    <property type="entry name" value="Phosphoglycerate mutase-like"/>
    <property type="match status" value="1"/>
</dbReference>
<dbReference type="PIRSF" id="PIRSF000894">
    <property type="entry name" value="Acid_phosphatase"/>
    <property type="match status" value="1"/>
</dbReference>
<dbReference type="InterPro" id="IPR029033">
    <property type="entry name" value="His_PPase_superfam"/>
</dbReference>
<feature type="active site" description="Nucleophile" evidence="3">
    <location>
        <position position="36"/>
    </location>
</feature>
<gene>
    <name evidence="5" type="ORF">K470DRAFT_282533</name>
</gene>
<evidence type="ECO:0000313" key="6">
    <source>
        <dbReference type="Proteomes" id="UP000799421"/>
    </source>
</evidence>
<organism evidence="5 6">
    <name type="scientific">Piedraia hortae CBS 480.64</name>
    <dbReference type="NCBI Taxonomy" id="1314780"/>
    <lineage>
        <taxon>Eukaryota</taxon>
        <taxon>Fungi</taxon>
        <taxon>Dikarya</taxon>
        <taxon>Ascomycota</taxon>
        <taxon>Pezizomycotina</taxon>
        <taxon>Dothideomycetes</taxon>
        <taxon>Dothideomycetidae</taxon>
        <taxon>Capnodiales</taxon>
        <taxon>Piedraiaceae</taxon>
        <taxon>Piedraia</taxon>
    </lineage>
</organism>
<dbReference type="InterPro" id="IPR000560">
    <property type="entry name" value="His_Pase_clade-2"/>
</dbReference>